<reference evidence="1" key="5">
    <citation type="journal article" date="2021" name="G3 (Bethesda)">
        <title>Aegilops tauschii genome assembly Aet v5.0 features greater sequence contiguity and improved annotation.</title>
        <authorList>
            <person name="Wang L."/>
            <person name="Zhu T."/>
            <person name="Rodriguez J.C."/>
            <person name="Deal K.R."/>
            <person name="Dubcovsky J."/>
            <person name="McGuire P.E."/>
            <person name="Lux T."/>
            <person name="Spannagl M."/>
            <person name="Mayer K.F.X."/>
            <person name="Baldrich P."/>
            <person name="Meyers B.C."/>
            <person name="Huo N."/>
            <person name="Gu Y.Q."/>
            <person name="Zhou H."/>
            <person name="Devos K.M."/>
            <person name="Bennetzen J.L."/>
            <person name="Unver T."/>
            <person name="Budak H."/>
            <person name="Gulick P.J."/>
            <person name="Galiba G."/>
            <person name="Kalapos B."/>
            <person name="Nelson D.R."/>
            <person name="Li P."/>
            <person name="You F.M."/>
            <person name="Luo M.C."/>
            <person name="Dvorak J."/>
        </authorList>
    </citation>
    <scope>NUCLEOTIDE SEQUENCE [LARGE SCALE GENOMIC DNA]</scope>
    <source>
        <strain evidence="1">cv. AL8/78</strain>
    </source>
</reference>
<dbReference type="Gramene" id="AET4Gv20432600.1">
    <property type="protein sequence ID" value="AET4Gv20432600.1"/>
    <property type="gene ID" value="AET4Gv20432600"/>
</dbReference>
<evidence type="ECO:0000313" key="1">
    <source>
        <dbReference type="EnsemblPlants" id="AET4Gv20432600.1"/>
    </source>
</evidence>
<dbReference type="PANTHER" id="PTHR33116:SF86">
    <property type="entry name" value="REVERSE TRANSCRIPTASE DOMAIN-CONTAINING PROTEIN"/>
    <property type="match status" value="1"/>
</dbReference>
<proteinExistence type="predicted"/>
<reference evidence="2" key="1">
    <citation type="journal article" date="2014" name="Science">
        <title>Ancient hybridizations among the ancestral genomes of bread wheat.</title>
        <authorList>
            <consortium name="International Wheat Genome Sequencing Consortium,"/>
            <person name="Marcussen T."/>
            <person name="Sandve S.R."/>
            <person name="Heier L."/>
            <person name="Spannagl M."/>
            <person name="Pfeifer M."/>
            <person name="Jakobsen K.S."/>
            <person name="Wulff B.B."/>
            <person name="Steuernagel B."/>
            <person name="Mayer K.F."/>
            <person name="Olsen O.A."/>
        </authorList>
    </citation>
    <scope>NUCLEOTIDE SEQUENCE [LARGE SCALE GENOMIC DNA]</scope>
    <source>
        <strain evidence="2">cv. AL8/78</strain>
    </source>
</reference>
<dbReference type="Proteomes" id="UP000015105">
    <property type="component" value="Chromosome 4D"/>
</dbReference>
<keyword evidence="2" id="KW-1185">Reference proteome</keyword>
<protein>
    <recommendedName>
        <fullName evidence="3">Reverse transcriptase zinc-binding domain-containing protein</fullName>
    </recommendedName>
</protein>
<evidence type="ECO:0008006" key="3">
    <source>
        <dbReference type="Google" id="ProtNLM"/>
    </source>
</evidence>
<reference evidence="2" key="2">
    <citation type="journal article" date="2017" name="Nat. Plants">
        <title>The Aegilops tauschii genome reveals multiple impacts of transposons.</title>
        <authorList>
            <person name="Zhao G."/>
            <person name="Zou C."/>
            <person name="Li K."/>
            <person name="Wang K."/>
            <person name="Li T."/>
            <person name="Gao L."/>
            <person name="Zhang X."/>
            <person name="Wang H."/>
            <person name="Yang Z."/>
            <person name="Liu X."/>
            <person name="Jiang W."/>
            <person name="Mao L."/>
            <person name="Kong X."/>
            <person name="Jiao Y."/>
            <person name="Jia J."/>
        </authorList>
    </citation>
    <scope>NUCLEOTIDE SEQUENCE [LARGE SCALE GENOMIC DNA]</scope>
    <source>
        <strain evidence="2">cv. AL8/78</strain>
    </source>
</reference>
<sequence>MTGVSNICRQYLWGVENGKKTMAWMSWDKMTLPKSMGGMGFRDMRAFNQALLAKQAWRLLDTPKSLCARLLKAKYFPSGHLLDTVFPNSGYAVWKGVLYGLELLKKELYGV</sequence>
<dbReference type="PANTHER" id="PTHR33116">
    <property type="entry name" value="REVERSE TRANSCRIPTASE ZINC-BINDING DOMAIN-CONTAINING PROTEIN-RELATED-RELATED"/>
    <property type="match status" value="1"/>
</dbReference>
<accession>A0A453I3C1</accession>
<dbReference type="AlphaFoldDB" id="A0A453I3C1"/>
<dbReference type="EnsemblPlants" id="AET4Gv20432600.1">
    <property type="protein sequence ID" value="AET4Gv20432600.1"/>
    <property type="gene ID" value="AET4Gv20432600"/>
</dbReference>
<reference evidence="1" key="4">
    <citation type="submission" date="2019-03" db="UniProtKB">
        <authorList>
            <consortium name="EnsemblPlants"/>
        </authorList>
    </citation>
    <scope>IDENTIFICATION</scope>
</reference>
<evidence type="ECO:0000313" key="2">
    <source>
        <dbReference type="Proteomes" id="UP000015105"/>
    </source>
</evidence>
<reference evidence="1" key="3">
    <citation type="journal article" date="2017" name="Nature">
        <title>Genome sequence of the progenitor of the wheat D genome Aegilops tauschii.</title>
        <authorList>
            <person name="Luo M.C."/>
            <person name="Gu Y.Q."/>
            <person name="Puiu D."/>
            <person name="Wang H."/>
            <person name="Twardziok S.O."/>
            <person name="Deal K.R."/>
            <person name="Huo N."/>
            <person name="Zhu T."/>
            <person name="Wang L."/>
            <person name="Wang Y."/>
            <person name="McGuire P.E."/>
            <person name="Liu S."/>
            <person name="Long H."/>
            <person name="Ramasamy R.K."/>
            <person name="Rodriguez J.C."/>
            <person name="Van S.L."/>
            <person name="Yuan L."/>
            <person name="Wang Z."/>
            <person name="Xia Z."/>
            <person name="Xiao L."/>
            <person name="Anderson O.D."/>
            <person name="Ouyang S."/>
            <person name="Liang Y."/>
            <person name="Zimin A.V."/>
            <person name="Pertea G."/>
            <person name="Qi P."/>
            <person name="Bennetzen J.L."/>
            <person name="Dai X."/>
            <person name="Dawson M.W."/>
            <person name="Muller H.G."/>
            <person name="Kugler K."/>
            <person name="Rivarola-Duarte L."/>
            <person name="Spannagl M."/>
            <person name="Mayer K.F.X."/>
            <person name="Lu F.H."/>
            <person name="Bevan M.W."/>
            <person name="Leroy P."/>
            <person name="Li P."/>
            <person name="You F.M."/>
            <person name="Sun Q."/>
            <person name="Liu Z."/>
            <person name="Lyons E."/>
            <person name="Wicker T."/>
            <person name="Salzberg S.L."/>
            <person name="Devos K.M."/>
            <person name="Dvorak J."/>
        </authorList>
    </citation>
    <scope>NUCLEOTIDE SEQUENCE [LARGE SCALE GENOMIC DNA]</scope>
    <source>
        <strain evidence="1">cv. AL8/78</strain>
    </source>
</reference>
<name>A0A453I3C1_AEGTS</name>
<organism evidence="1 2">
    <name type="scientific">Aegilops tauschii subsp. strangulata</name>
    <name type="common">Goatgrass</name>
    <dbReference type="NCBI Taxonomy" id="200361"/>
    <lineage>
        <taxon>Eukaryota</taxon>
        <taxon>Viridiplantae</taxon>
        <taxon>Streptophyta</taxon>
        <taxon>Embryophyta</taxon>
        <taxon>Tracheophyta</taxon>
        <taxon>Spermatophyta</taxon>
        <taxon>Magnoliopsida</taxon>
        <taxon>Liliopsida</taxon>
        <taxon>Poales</taxon>
        <taxon>Poaceae</taxon>
        <taxon>BOP clade</taxon>
        <taxon>Pooideae</taxon>
        <taxon>Triticodae</taxon>
        <taxon>Triticeae</taxon>
        <taxon>Triticinae</taxon>
        <taxon>Aegilops</taxon>
    </lineage>
</organism>
<dbReference type="STRING" id="200361.A0A453I3C1"/>